<evidence type="ECO:0000313" key="1">
    <source>
        <dbReference type="EMBL" id="MCI53883.1"/>
    </source>
</evidence>
<sequence>MMLSQAILLPQQLLHLKRNQRVLHITETTIRRRKILPSCIMSSKAVLPPTVDIFSLLPDHLANSEAADVYEQLNQNIAT</sequence>
<keyword evidence="2" id="KW-1185">Reference proteome</keyword>
<evidence type="ECO:0000313" key="2">
    <source>
        <dbReference type="Proteomes" id="UP000265520"/>
    </source>
</evidence>
<feature type="non-terminal residue" evidence="1">
    <location>
        <position position="79"/>
    </location>
</feature>
<protein>
    <submittedName>
        <fullName evidence="1">Uncharacterized protein</fullName>
    </submittedName>
</protein>
<dbReference type="AlphaFoldDB" id="A0A392SYH8"/>
<organism evidence="1 2">
    <name type="scientific">Trifolium medium</name>
    <dbReference type="NCBI Taxonomy" id="97028"/>
    <lineage>
        <taxon>Eukaryota</taxon>
        <taxon>Viridiplantae</taxon>
        <taxon>Streptophyta</taxon>
        <taxon>Embryophyta</taxon>
        <taxon>Tracheophyta</taxon>
        <taxon>Spermatophyta</taxon>
        <taxon>Magnoliopsida</taxon>
        <taxon>eudicotyledons</taxon>
        <taxon>Gunneridae</taxon>
        <taxon>Pentapetalae</taxon>
        <taxon>rosids</taxon>
        <taxon>fabids</taxon>
        <taxon>Fabales</taxon>
        <taxon>Fabaceae</taxon>
        <taxon>Papilionoideae</taxon>
        <taxon>50 kb inversion clade</taxon>
        <taxon>NPAAA clade</taxon>
        <taxon>Hologalegina</taxon>
        <taxon>IRL clade</taxon>
        <taxon>Trifolieae</taxon>
        <taxon>Trifolium</taxon>
    </lineage>
</organism>
<dbReference type="EMBL" id="LXQA010470512">
    <property type="protein sequence ID" value="MCI53883.1"/>
    <property type="molecule type" value="Genomic_DNA"/>
</dbReference>
<reference evidence="1 2" key="1">
    <citation type="journal article" date="2018" name="Front. Plant Sci.">
        <title>Red Clover (Trifolium pratense) and Zigzag Clover (T. medium) - A Picture of Genomic Similarities and Differences.</title>
        <authorList>
            <person name="Dluhosova J."/>
            <person name="Istvanek J."/>
            <person name="Nedelnik J."/>
            <person name="Repkova J."/>
        </authorList>
    </citation>
    <scope>NUCLEOTIDE SEQUENCE [LARGE SCALE GENOMIC DNA]</scope>
    <source>
        <strain evidence="2">cv. 10/8</strain>
        <tissue evidence="1">Leaf</tissue>
    </source>
</reference>
<dbReference type="Proteomes" id="UP000265520">
    <property type="component" value="Unassembled WGS sequence"/>
</dbReference>
<proteinExistence type="predicted"/>
<name>A0A392SYH8_9FABA</name>
<accession>A0A392SYH8</accession>
<comment type="caution">
    <text evidence="1">The sequence shown here is derived from an EMBL/GenBank/DDBJ whole genome shotgun (WGS) entry which is preliminary data.</text>
</comment>